<dbReference type="Proteomes" id="UP000446768">
    <property type="component" value="Unassembled WGS sequence"/>
</dbReference>
<evidence type="ECO:0000256" key="1">
    <source>
        <dbReference type="SAM" id="SignalP"/>
    </source>
</evidence>
<organism evidence="2 3">
    <name type="scientific">Pseudoduganella rivuli</name>
    <dbReference type="NCBI Taxonomy" id="2666085"/>
    <lineage>
        <taxon>Bacteria</taxon>
        <taxon>Pseudomonadati</taxon>
        <taxon>Pseudomonadota</taxon>
        <taxon>Betaproteobacteria</taxon>
        <taxon>Burkholderiales</taxon>
        <taxon>Oxalobacteraceae</taxon>
        <taxon>Telluria group</taxon>
        <taxon>Pseudoduganella</taxon>
    </lineage>
</organism>
<feature type="chain" id="PRO_5031012904" evidence="1">
    <location>
        <begin position="26"/>
        <end position="454"/>
    </location>
</feature>
<dbReference type="CDD" id="cd16329">
    <property type="entry name" value="LolA_like"/>
    <property type="match status" value="1"/>
</dbReference>
<reference evidence="2 3" key="1">
    <citation type="submission" date="2019-11" db="EMBL/GenBank/DDBJ databases">
        <title>Novel species isolated from a subtropical stream in China.</title>
        <authorList>
            <person name="Lu H."/>
        </authorList>
    </citation>
    <scope>NUCLEOTIDE SEQUENCE [LARGE SCALE GENOMIC DNA]</scope>
    <source>
        <strain evidence="2 3">FT92W</strain>
    </source>
</reference>
<dbReference type="Gene3D" id="2.50.20.10">
    <property type="entry name" value="Lipoprotein localisation LolA/LolB/LppX"/>
    <property type="match status" value="1"/>
</dbReference>
<evidence type="ECO:0000313" key="3">
    <source>
        <dbReference type="Proteomes" id="UP000446768"/>
    </source>
</evidence>
<evidence type="ECO:0000313" key="2">
    <source>
        <dbReference type="EMBL" id="MRV73020.1"/>
    </source>
</evidence>
<dbReference type="InterPro" id="IPR010752">
    <property type="entry name" value="DUF1329"/>
</dbReference>
<dbReference type="EMBL" id="WKJJ01000008">
    <property type="protein sequence ID" value="MRV73020.1"/>
    <property type="molecule type" value="Genomic_DNA"/>
</dbReference>
<name>A0A7X2LS10_9BURK</name>
<protein>
    <submittedName>
        <fullName evidence="2">DUF1329 domain-containing protein</fullName>
    </submittedName>
</protein>
<dbReference type="PROSITE" id="PS51257">
    <property type="entry name" value="PROKAR_LIPOPROTEIN"/>
    <property type="match status" value="1"/>
</dbReference>
<proteinExistence type="predicted"/>
<comment type="caution">
    <text evidence="2">The sequence shown here is derived from an EMBL/GenBank/DDBJ whole genome shotgun (WGS) entry which is preliminary data.</text>
</comment>
<sequence>MKAYATTLSTAIALACATLAPHAMAAVSPEEAAALKSTLTPLGAEKAGNKEGTIPAWEGVYSKVPAGYKEGDARPDPFAAEKPLFAITGKNVDQYAAKLSAGTVAMLKKYPNYRLDIYPTHRTGGAPNWVYDNTFKNATRAKTVDGGYGVDGAFGGTPFPIPKTGYEAVWNHRLAWTGETAIYATRTWIVTPDGKRSLANEAEQTIMRPYYFKDGSLEKMDGPYQYGRLITRAPASKAGEGILAHDGLNEKSPRALWQYLVGQRRVRRAPSVAYDTPDSVTSGIGFFDEAFMMFGPIDHHELKLVGKKEMYIPYNNNRAAGAKIADLVGPQFLNPDLVRWELHRVWEVEATVAPGKRHVVAKRRYYLDEDTWQAILADGYDAQGQIWRSNYTLTLLAPDFPAVIGSVMWGTYNVQTGAYLLNAASNELPTQYKAIPRLPVSYFGPEELANQGSR</sequence>
<feature type="signal peptide" evidence="1">
    <location>
        <begin position="1"/>
        <end position="25"/>
    </location>
</feature>
<dbReference type="AlphaFoldDB" id="A0A7X2LS10"/>
<keyword evidence="1" id="KW-0732">Signal</keyword>
<dbReference type="RefSeq" id="WP_154375166.1">
    <property type="nucleotide sequence ID" value="NZ_WKJJ01000008.1"/>
</dbReference>
<gene>
    <name evidence="2" type="ORF">GJ700_15020</name>
</gene>
<keyword evidence="3" id="KW-1185">Reference proteome</keyword>
<dbReference type="Pfam" id="PF07044">
    <property type="entry name" value="DUF1329"/>
    <property type="match status" value="1"/>
</dbReference>
<accession>A0A7X2LS10</accession>